<dbReference type="EMBL" id="HBFR01002075">
    <property type="protein sequence ID" value="CAD8874173.1"/>
    <property type="molecule type" value="Transcribed_RNA"/>
</dbReference>
<organism evidence="3">
    <name type="scientific">Corethron hystrix</name>
    <dbReference type="NCBI Taxonomy" id="216773"/>
    <lineage>
        <taxon>Eukaryota</taxon>
        <taxon>Sar</taxon>
        <taxon>Stramenopiles</taxon>
        <taxon>Ochrophyta</taxon>
        <taxon>Bacillariophyta</taxon>
        <taxon>Coscinodiscophyceae</taxon>
        <taxon>Corethrophycidae</taxon>
        <taxon>Corethrales</taxon>
        <taxon>Corethraceae</taxon>
        <taxon>Corethron</taxon>
    </lineage>
</organism>
<proteinExistence type="inferred from homology"/>
<dbReference type="AlphaFoldDB" id="A0A7S1B3Z3"/>
<evidence type="ECO:0000313" key="3">
    <source>
        <dbReference type="EMBL" id="CAD8874173.1"/>
    </source>
</evidence>
<feature type="chain" id="PRO_5031041685" evidence="2">
    <location>
        <begin position="19"/>
        <end position="437"/>
    </location>
</feature>
<comment type="similarity">
    <text evidence="1">Belongs to the HEBP family.</text>
</comment>
<evidence type="ECO:0000256" key="2">
    <source>
        <dbReference type="SAM" id="SignalP"/>
    </source>
</evidence>
<dbReference type="InterPro" id="IPR006917">
    <property type="entry name" value="SOUL_heme-bd"/>
</dbReference>
<dbReference type="PANTHER" id="PTHR11220">
    <property type="entry name" value="HEME-BINDING PROTEIN-RELATED"/>
    <property type="match status" value="1"/>
</dbReference>
<feature type="signal peptide" evidence="2">
    <location>
        <begin position="1"/>
        <end position="18"/>
    </location>
</feature>
<evidence type="ECO:0000256" key="1">
    <source>
        <dbReference type="ARBA" id="ARBA00009817"/>
    </source>
</evidence>
<gene>
    <name evidence="3" type="ORF">CHYS00102_LOCUS1336</name>
</gene>
<protein>
    <submittedName>
        <fullName evidence="3">Uncharacterized protein</fullName>
    </submittedName>
</protein>
<dbReference type="InterPro" id="IPR011256">
    <property type="entry name" value="Reg_factor_effector_dom_sf"/>
</dbReference>
<name>A0A7S1B3Z3_9STRA</name>
<reference evidence="3" key="1">
    <citation type="submission" date="2021-01" db="EMBL/GenBank/DDBJ databases">
        <authorList>
            <person name="Corre E."/>
            <person name="Pelletier E."/>
            <person name="Niang G."/>
            <person name="Scheremetjew M."/>
            <person name="Finn R."/>
            <person name="Kale V."/>
            <person name="Holt S."/>
            <person name="Cochrane G."/>
            <person name="Meng A."/>
            <person name="Brown T."/>
            <person name="Cohen L."/>
        </authorList>
    </citation>
    <scope>NUCLEOTIDE SEQUENCE</scope>
    <source>
        <strain evidence="3">308</strain>
    </source>
</reference>
<keyword evidence="2" id="KW-0732">Signal</keyword>
<dbReference type="PANTHER" id="PTHR11220:SF58">
    <property type="entry name" value="SOUL HEME-BINDING FAMILY PROTEIN"/>
    <property type="match status" value="1"/>
</dbReference>
<dbReference type="Gene3D" id="3.20.80.10">
    <property type="entry name" value="Regulatory factor, effector binding domain"/>
    <property type="match status" value="1"/>
</dbReference>
<sequence length="437" mass="48065">MRVVIAVTFLLHLESIEAFSPNIVFRPSFLSATCMRSTAETTSSKSFDAFETKLDEDEPDYFSDVGDKAMSWQENLEVLLDPNTDNAKRQVLLSDLVSARDDIKDSVAAAVNDRNIDPILTPRGKQIREGTRTVAKQLTTDIIPSILEAASNPDLRDRTAKELPSLLPKVGQRIADAVVTQAIKNFEDFQGDIADPSRIPERLSAQREAIESEVRNVFSEVPENYSSPKYDLVETGLDYEIREYEGYFSAATPMASVGDKPTEYDIATYGGAFNALAAYTFGANVDGKSMDMTTPVATTSAGEMRFYLNLDKMEEAPAPLASEDRPNEKGAVVIVEVPPARLAVRKFTGFATDGEVQRQKDSLLSSLAADSVEIDVDHGVSVPHLVFQYNPPYTIPVIRRNEIAVPVVEAGAVVTKKDLDIEWDTSKNEVEPPSDVE</sequence>
<dbReference type="SUPFAM" id="SSF55136">
    <property type="entry name" value="Probable bacterial effector-binding domain"/>
    <property type="match status" value="1"/>
</dbReference>
<dbReference type="Pfam" id="PF04832">
    <property type="entry name" value="SOUL"/>
    <property type="match status" value="1"/>
</dbReference>
<accession>A0A7S1B3Z3</accession>